<evidence type="ECO:0000256" key="1">
    <source>
        <dbReference type="ARBA" id="ARBA00001206"/>
    </source>
</evidence>
<dbReference type="Gene3D" id="3.30.420.40">
    <property type="match status" value="2"/>
</dbReference>
<evidence type="ECO:0000256" key="8">
    <source>
        <dbReference type="ARBA" id="ARBA00022679"/>
    </source>
</evidence>
<evidence type="ECO:0000256" key="3">
    <source>
        <dbReference type="ARBA" id="ARBA00004496"/>
    </source>
</evidence>
<comment type="pathway">
    <text evidence="4 16">Cofactor biosynthesis; coenzyme A biosynthesis; CoA from (R)-pantothenate: step 1/5.</text>
</comment>
<dbReference type="EC" id="2.7.1.33" evidence="6 16"/>
<dbReference type="GO" id="GO:0015937">
    <property type="term" value="P:coenzyme A biosynthetic process"/>
    <property type="evidence" value="ECO:0007669"/>
    <property type="project" value="UniProtKB-UniRule"/>
</dbReference>
<comment type="catalytic activity">
    <reaction evidence="1 16">
        <text>(R)-pantothenate + ATP = (R)-4'-phosphopantothenate + ADP + H(+)</text>
        <dbReference type="Rhea" id="RHEA:16373"/>
        <dbReference type="ChEBI" id="CHEBI:10986"/>
        <dbReference type="ChEBI" id="CHEBI:15378"/>
        <dbReference type="ChEBI" id="CHEBI:29032"/>
        <dbReference type="ChEBI" id="CHEBI:30616"/>
        <dbReference type="ChEBI" id="CHEBI:456216"/>
        <dbReference type="EC" id="2.7.1.33"/>
    </reaction>
</comment>
<evidence type="ECO:0000313" key="17">
    <source>
        <dbReference type="EMBL" id="SDK82413.1"/>
    </source>
</evidence>
<dbReference type="STRING" id="658219.SAMN05216212_0022"/>
<evidence type="ECO:0000256" key="11">
    <source>
        <dbReference type="ARBA" id="ARBA00022840"/>
    </source>
</evidence>
<comment type="function">
    <text evidence="16">Catalyzes the phosphorylation of pantothenate (Pan), the first step in CoA biosynthesis.</text>
</comment>
<dbReference type="GO" id="GO:0005737">
    <property type="term" value="C:cytoplasm"/>
    <property type="evidence" value="ECO:0007669"/>
    <property type="project" value="UniProtKB-SubCell"/>
</dbReference>
<keyword evidence="8 16" id="KW-0808">Transferase</keyword>
<feature type="binding site" evidence="16">
    <location>
        <position position="92"/>
    </location>
    <ligand>
        <name>substrate</name>
    </ligand>
</feature>
<dbReference type="AlphaFoldDB" id="A0A1G9F2F8"/>
<evidence type="ECO:0000256" key="10">
    <source>
        <dbReference type="ARBA" id="ARBA00022777"/>
    </source>
</evidence>
<comment type="similarity">
    <text evidence="14 16">Belongs to the type III pantothenate kinase family.</text>
</comment>
<dbReference type="OrthoDB" id="9781305at2"/>
<dbReference type="Pfam" id="PF03309">
    <property type="entry name" value="Pan_kinase"/>
    <property type="match status" value="1"/>
</dbReference>
<gene>
    <name evidence="16" type="primary">coaX</name>
    <name evidence="17" type="ORF">SAMN05216212_0022</name>
</gene>
<feature type="binding site" evidence="16">
    <location>
        <position position="121"/>
    </location>
    <ligand>
        <name>K(+)</name>
        <dbReference type="ChEBI" id="CHEBI:29103"/>
    </ligand>
</feature>
<dbReference type="EMBL" id="FNFH01000011">
    <property type="protein sequence ID" value="SDK82413.1"/>
    <property type="molecule type" value="Genomic_DNA"/>
</dbReference>
<keyword evidence="7 16" id="KW-0963">Cytoplasm</keyword>
<keyword evidence="13 16" id="KW-0173">Coenzyme A biosynthesis</keyword>
<evidence type="ECO:0000256" key="9">
    <source>
        <dbReference type="ARBA" id="ARBA00022741"/>
    </source>
</evidence>
<dbReference type="GO" id="GO:0004594">
    <property type="term" value="F:pantothenate kinase activity"/>
    <property type="evidence" value="ECO:0007669"/>
    <property type="project" value="UniProtKB-UniRule"/>
</dbReference>
<feature type="binding site" evidence="16">
    <location>
        <position position="178"/>
    </location>
    <ligand>
        <name>substrate</name>
    </ligand>
</feature>
<feature type="binding site" evidence="16">
    <location>
        <begin position="6"/>
        <end position="13"/>
    </location>
    <ligand>
        <name>ATP</name>
        <dbReference type="ChEBI" id="CHEBI:30616"/>
    </ligand>
</feature>
<feature type="active site" description="Proton acceptor" evidence="16">
    <location>
        <position position="101"/>
    </location>
</feature>
<keyword evidence="9 16" id="KW-0547">Nucleotide-binding</keyword>
<keyword evidence="18" id="KW-1185">Reference proteome</keyword>
<keyword evidence="11 16" id="KW-0067">ATP-binding</keyword>
<dbReference type="InterPro" id="IPR004619">
    <property type="entry name" value="Type_III_PanK"/>
</dbReference>
<evidence type="ECO:0000256" key="15">
    <source>
        <dbReference type="ARBA" id="ARBA00040883"/>
    </source>
</evidence>
<comment type="cofactor">
    <cofactor evidence="2">
        <name>K(+)</name>
        <dbReference type="ChEBI" id="CHEBI:29103"/>
    </cofactor>
</comment>
<dbReference type="InterPro" id="IPR043129">
    <property type="entry name" value="ATPase_NBD"/>
</dbReference>
<evidence type="ECO:0000256" key="14">
    <source>
        <dbReference type="ARBA" id="ARBA00038036"/>
    </source>
</evidence>
<keyword evidence="16" id="KW-0479">Metal-binding</keyword>
<dbReference type="GO" id="GO:0046872">
    <property type="term" value="F:metal ion binding"/>
    <property type="evidence" value="ECO:0007669"/>
    <property type="project" value="UniProtKB-KW"/>
</dbReference>
<proteinExistence type="inferred from homology"/>
<sequence length="245" mass="25740">MILELDLGNTRGKWRLLEEGRPVARGVLELAGLAQGALPPQWLSAGVRRARVANVAGSPVALQLAGALREALGVEPEFARVERQCAGVTCGYRDPGQLGVDRWLAVLAAHRRDPSPALVVDCGSAVTLDLLGAGGQHLGGYILPGLELMRRALYADTDAVKVEGAYSAGMSLEPGLTTADAVNRGLPAMVLGAMERALGYLRQREEVEPLLWLTGGDGALFASLLGGDCELVPELVFEGLALSNP</sequence>
<evidence type="ECO:0000313" key="18">
    <source>
        <dbReference type="Proteomes" id="UP000199305"/>
    </source>
</evidence>
<evidence type="ECO:0000256" key="12">
    <source>
        <dbReference type="ARBA" id="ARBA00022958"/>
    </source>
</evidence>
<evidence type="ECO:0000256" key="4">
    <source>
        <dbReference type="ARBA" id="ARBA00005225"/>
    </source>
</evidence>
<organism evidence="17 18">
    <name type="scientific">Microbulbifer yueqingensis</name>
    <dbReference type="NCBI Taxonomy" id="658219"/>
    <lineage>
        <taxon>Bacteria</taxon>
        <taxon>Pseudomonadati</taxon>
        <taxon>Pseudomonadota</taxon>
        <taxon>Gammaproteobacteria</taxon>
        <taxon>Cellvibrionales</taxon>
        <taxon>Microbulbiferaceae</taxon>
        <taxon>Microbulbifer</taxon>
    </lineage>
</organism>
<reference evidence="18" key="1">
    <citation type="submission" date="2016-10" db="EMBL/GenBank/DDBJ databases">
        <authorList>
            <person name="Varghese N."/>
            <person name="Submissions S."/>
        </authorList>
    </citation>
    <scope>NUCLEOTIDE SEQUENCE [LARGE SCALE GENOMIC DNA]</scope>
    <source>
        <strain evidence="18">CGMCC 1.10658</strain>
    </source>
</reference>
<dbReference type="PANTHER" id="PTHR34265">
    <property type="entry name" value="TYPE III PANTOTHENATE KINASE"/>
    <property type="match status" value="1"/>
</dbReference>
<comment type="cofactor">
    <cofactor evidence="16">
        <name>NH4(+)</name>
        <dbReference type="ChEBI" id="CHEBI:28938"/>
    </cofactor>
    <cofactor evidence="16">
        <name>K(+)</name>
        <dbReference type="ChEBI" id="CHEBI:29103"/>
    </cofactor>
    <text evidence="16">A monovalent cation. Ammonium or potassium.</text>
</comment>
<evidence type="ECO:0000256" key="7">
    <source>
        <dbReference type="ARBA" id="ARBA00022490"/>
    </source>
</evidence>
<accession>A0A1G9F2F8</accession>
<name>A0A1G9F2F8_9GAMM</name>
<dbReference type="NCBIfam" id="TIGR00671">
    <property type="entry name" value="baf"/>
    <property type="match status" value="1"/>
</dbReference>
<comment type="subcellular location">
    <subcellularLocation>
        <location evidence="3 16">Cytoplasm</location>
    </subcellularLocation>
</comment>
<evidence type="ECO:0000256" key="5">
    <source>
        <dbReference type="ARBA" id="ARBA00011738"/>
    </source>
</evidence>
<evidence type="ECO:0000256" key="2">
    <source>
        <dbReference type="ARBA" id="ARBA00001958"/>
    </source>
</evidence>
<feature type="binding site" evidence="16">
    <location>
        <position position="124"/>
    </location>
    <ligand>
        <name>ATP</name>
        <dbReference type="ChEBI" id="CHEBI:30616"/>
    </ligand>
</feature>
<feature type="binding site" evidence="16">
    <location>
        <begin position="99"/>
        <end position="102"/>
    </location>
    <ligand>
        <name>substrate</name>
    </ligand>
</feature>
<dbReference type="SUPFAM" id="SSF53067">
    <property type="entry name" value="Actin-like ATPase domain"/>
    <property type="match status" value="2"/>
</dbReference>
<comment type="subunit">
    <text evidence="5 16">Homodimer.</text>
</comment>
<evidence type="ECO:0000256" key="6">
    <source>
        <dbReference type="ARBA" id="ARBA00012102"/>
    </source>
</evidence>
<evidence type="ECO:0000256" key="16">
    <source>
        <dbReference type="HAMAP-Rule" id="MF_01274"/>
    </source>
</evidence>
<dbReference type="HAMAP" id="MF_01274">
    <property type="entry name" value="Pantothen_kinase_3"/>
    <property type="match status" value="1"/>
</dbReference>
<keyword evidence="10 16" id="KW-0418">Kinase</keyword>
<dbReference type="CDD" id="cd24015">
    <property type="entry name" value="ASKHA_NBD_PanK-III"/>
    <property type="match status" value="1"/>
</dbReference>
<dbReference type="RefSeq" id="WP_091517139.1">
    <property type="nucleotide sequence ID" value="NZ_FNFH01000011.1"/>
</dbReference>
<dbReference type="UniPathway" id="UPA00241">
    <property type="reaction ID" value="UER00352"/>
</dbReference>
<dbReference type="GO" id="GO:0005524">
    <property type="term" value="F:ATP binding"/>
    <property type="evidence" value="ECO:0007669"/>
    <property type="project" value="UniProtKB-UniRule"/>
</dbReference>
<dbReference type="PANTHER" id="PTHR34265:SF1">
    <property type="entry name" value="TYPE III PANTOTHENATE KINASE"/>
    <property type="match status" value="1"/>
</dbReference>
<keyword evidence="12 16" id="KW-0630">Potassium</keyword>
<evidence type="ECO:0000256" key="13">
    <source>
        <dbReference type="ARBA" id="ARBA00022993"/>
    </source>
</evidence>
<protein>
    <recommendedName>
        <fullName evidence="15 16">Type III pantothenate kinase</fullName>
        <ecNumber evidence="6 16">2.7.1.33</ecNumber>
    </recommendedName>
    <alternativeName>
        <fullName evidence="16">PanK-III</fullName>
    </alternativeName>
    <alternativeName>
        <fullName evidence="16">Pantothenic acid kinase</fullName>
    </alternativeName>
</protein>
<dbReference type="Proteomes" id="UP000199305">
    <property type="component" value="Unassembled WGS sequence"/>
</dbReference>